<keyword evidence="5" id="KW-1185">Reference proteome</keyword>
<gene>
    <name evidence="4" type="ORF">ACFPBZ_10890</name>
</gene>
<name>A0ABV9YM44_9PSEU</name>
<dbReference type="Pfam" id="PF13579">
    <property type="entry name" value="Glyco_trans_4_4"/>
    <property type="match status" value="1"/>
</dbReference>
<comment type="caution">
    <text evidence="4">The sequence shown here is derived from an EMBL/GenBank/DDBJ whole genome shotgun (WGS) entry which is preliminary data.</text>
</comment>
<keyword evidence="2 4" id="KW-0808">Transferase</keyword>
<dbReference type="EC" id="2.4.-.-" evidence="4"/>
<organism evidence="4 5">
    <name type="scientific">Actinomycetospora atypica</name>
    <dbReference type="NCBI Taxonomy" id="1290095"/>
    <lineage>
        <taxon>Bacteria</taxon>
        <taxon>Bacillati</taxon>
        <taxon>Actinomycetota</taxon>
        <taxon>Actinomycetes</taxon>
        <taxon>Pseudonocardiales</taxon>
        <taxon>Pseudonocardiaceae</taxon>
        <taxon>Actinomycetospora</taxon>
    </lineage>
</organism>
<dbReference type="InterPro" id="IPR028098">
    <property type="entry name" value="Glyco_trans_4-like_N"/>
</dbReference>
<dbReference type="PANTHER" id="PTHR12526:SF635">
    <property type="entry name" value="GLYCOSYL TRANSFERASE GROUP 1"/>
    <property type="match status" value="1"/>
</dbReference>
<proteinExistence type="predicted"/>
<sequence>MGLTSSWRVPETARRTSRGGATIVRTETPAENDLVIVLTYYAPYVSGLTNVARDVAEGLAARGWRVCVVASKHEPSLPNDEVINGVRVVRAPVLAKVGKGTIGINLTRLALREMRRSRVANLHLPLIEASLLTRFAPIPVVSTYHCDVSLPPGLVNAAQREMVDRASKGGLRRSASTVVTSEDYARESRLWLQIAPHMVAIPPPCLPVPEASPTYRRGDGFHVGFLGRLVEEKGVEHLVDAFLALDDPDARLLIGGDHSRIAGGSVVDRVRAHAGDDPRIELLGFVPDDRLGEFYASIDAFALPSINAFEAFGIVQVVGMLAGVPALVSDLPGVRLPVERTGFGRIVPPGDVPALRDGLAALRDTPPDPAAGRAAAAASFSVESVLDAYEAVFTKAAG</sequence>
<dbReference type="Pfam" id="PF13692">
    <property type="entry name" value="Glyco_trans_1_4"/>
    <property type="match status" value="1"/>
</dbReference>
<evidence type="ECO:0000256" key="1">
    <source>
        <dbReference type="ARBA" id="ARBA00022676"/>
    </source>
</evidence>
<dbReference type="CDD" id="cd03801">
    <property type="entry name" value="GT4_PimA-like"/>
    <property type="match status" value="1"/>
</dbReference>
<evidence type="ECO:0000313" key="5">
    <source>
        <dbReference type="Proteomes" id="UP001595947"/>
    </source>
</evidence>
<accession>A0ABV9YM44</accession>
<dbReference type="PANTHER" id="PTHR12526">
    <property type="entry name" value="GLYCOSYLTRANSFERASE"/>
    <property type="match status" value="1"/>
</dbReference>
<evidence type="ECO:0000259" key="3">
    <source>
        <dbReference type="Pfam" id="PF13579"/>
    </source>
</evidence>
<feature type="domain" description="Glycosyltransferase subfamily 4-like N-terminal" evidence="3">
    <location>
        <begin position="47"/>
        <end position="203"/>
    </location>
</feature>
<dbReference type="EMBL" id="JBHSIV010000009">
    <property type="protein sequence ID" value="MFC5062712.1"/>
    <property type="molecule type" value="Genomic_DNA"/>
</dbReference>
<dbReference type="Proteomes" id="UP001595947">
    <property type="component" value="Unassembled WGS sequence"/>
</dbReference>
<evidence type="ECO:0000313" key="4">
    <source>
        <dbReference type="EMBL" id="MFC5062712.1"/>
    </source>
</evidence>
<keyword evidence="1 4" id="KW-0328">Glycosyltransferase</keyword>
<protein>
    <submittedName>
        <fullName evidence="4">Glycosyltransferase family 4 protein</fullName>
        <ecNumber evidence="4">2.4.-.-</ecNumber>
    </submittedName>
</protein>
<dbReference type="GO" id="GO:0016757">
    <property type="term" value="F:glycosyltransferase activity"/>
    <property type="evidence" value="ECO:0007669"/>
    <property type="project" value="UniProtKB-KW"/>
</dbReference>
<dbReference type="RefSeq" id="WP_378036165.1">
    <property type="nucleotide sequence ID" value="NZ_JBHSIV010000009.1"/>
</dbReference>
<dbReference type="SUPFAM" id="SSF53756">
    <property type="entry name" value="UDP-Glycosyltransferase/glycogen phosphorylase"/>
    <property type="match status" value="1"/>
</dbReference>
<reference evidence="5" key="1">
    <citation type="journal article" date="2019" name="Int. J. Syst. Evol. Microbiol.">
        <title>The Global Catalogue of Microorganisms (GCM) 10K type strain sequencing project: providing services to taxonomists for standard genome sequencing and annotation.</title>
        <authorList>
            <consortium name="The Broad Institute Genomics Platform"/>
            <consortium name="The Broad Institute Genome Sequencing Center for Infectious Disease"/>
            <person name="Wu L."/>
            <person name="Ma J."/>
        </authorList>
    </citation>
    <scope>NUCLEOTIDE SEQUENCE [LARGE SCALE GENOMIC DNA]</scope>
    <source>
        <strain evidence="5">CGMCC 4.7093</strain>
    </source>
</reference>
<dbReference type="Gene3D" id="3.40.50.2000">
    <property type="entry name" value="Glycogen Phosphorylase B"/>
    <property type="match status" value="2"/>
</dbReference>
<evidence type="ECO:0000256" key="2">
    <source>
        <dbReference type="ARBA" id="ARBA00022679"/>
    </source>
</evidence>